<protein>
    <submittedName>
        <fullName evidence="1">Alpha/Beta hydrolase protein</fullName>
    </submittedName>
</protein>
<keyword evidence="1" id="KW-0378">Hydrolase</keyword>
<keyword evidence="2" id="KW-1185">Reference proteome</keyword>
<dbReference type="EMBL" id="JAPZBO010000004">
    <property type="protein sequence ID" value="KAJ5318310.1"/>
    <property type="molecule type" value="Genomic_DNA"/>
</dbReference>
<sequence>MSRRYEQLNGVPESTIKSSKPTINISGFHVHLYGVDELSSRHAKDTIVFFHVHGRTRSYKDGEVFAHQLLFQLKLTENLERGFVVATFDTRNHGERRIDSLSVEDWKGGNNKHAHDMLAMIDGNVSDIRLVMKYLELYVQGRFIPTEFIMTGFSLGGHTAWDALVMEPEMKAAVIIVGSPNLTDLLIERLGDDHVTDSEKWSESIAAMCKARDQNLTKITGKNILILNGALDTLVPSKFTLSWVEQYGSYNDVCLNIFQNTGHWLSLEMIDTTVEWILQNIA</sequence>
<accession>A0A9W9U5G4</accession>
<organism evidence="1 2">
    <name type="scientific">Penicillium atrosanguineum</name>
    <dbReference type="NCBI Taxonomy" id="1132637"/>
    <lineage>
        <taxon>Eukaryota</taxon>
        <taxon>Fungi</taxon>
        <taxon>Dikarya</taxon>
        <taxon>Ascomycota</taxon>
        <taxon>Pezizomycotina</taxon>
        <taxon>Eurotiomycetes</taxon>
        <taxon>Eurotiomycetidae</taxon>
        <taxon>Eurotiales</taxon>
        <taxon>Aspergillaceae</taxon>
        <taxon>Penicillium</taxon>
    </lineage>
</organism>
<evidence type="ECO:0000313" key="1">
    <source>
        <dbReference type="EMBL" id="KAJ5318310.1"/>
    </source>
</evidence>
<reference evidence="1" key="1">
    <citation type="submission" date="2022-12" db="EMBL/GenBank/DDBJ databases">
        <authorList>
            <person name="Petersen C."/>
        </authorList>
    </citation>
    <scope>NUCLEOTIDE SEQUENCE</scope>
    <source>
        <strain evidence="1">IBT 21472</strain>
    </source>
</reference>
<name>A0A9W9U5G4_9EURO</name>
<dbReference type="InterPro" id="IPR029058">
    <property type="entry name" value="AB_hydrolase_fold"/>
</dbReference>
<dbReference type="Proteomes" id="UP001147746">
    <property type="component" value="Unassembled WGS sequence"/>
</dbReference>
<dbReference type="SUPFAM" id="SSF53474">
    <property type="entry name" value="alpha/beta-Hydrolases"/>
    <property type="match status" value="1"/>
</dbReference>
<proteinExistence type="predicted"/>
<dbReference type="GO" id="GO:0072330">
    <property type="term" value="P:monocarboxylic acid biosynthetic process"/>
    <property type="evidence" value="ECO:0007669"/>
    <property type="project" value="UniProtKB-ARBA"/>
</dbReference>
<dbReference type="GO" id="GO:0017000">
    <property type="term" value="P:antibiotic biosynthetic process"/>
    <property type="evidence" value="ECO:0007669"/>
    <property type="project" value="UniProtKB-ARBA"/>
</dbReference>
<dbReference type="AlphaFoldDB" id="A0A9W9U5G4"/>
<reference evidence="1" key="2">
    <citation type="journal article" date="2023" name="IMA Fungus">
        <title>Comparative genomic study of the Penicillium genus elucidates a diverse pangenome and 15 lateral gene transfer events.</title>
        <authorList>
            <person name="Petersen C."/>
            <person name="Sorensen T."/>
            <person name="Nielsen M.R."/>
            <person name="Sondergaard T.E."/>
            <person name="Sorensen J.L."/>
            <person name="Fitzpatrick D.A."/>
            <person name="Frisvad J.C."/>
            <person name="Nielsen K.L."/>
        </authorList>
    </citation>
    <scope>NUCLEOTIDE SEQUENCE</scope>
    <source>
        <strain evidence="1">IBT 21472</strain>
    </source>
</reference>
<comment type="caution">
    <text evidence="1">The sequence shown here is derived from an EMBL/GenBank/DDBJ whole genome shotgun (WGS) entry which is preliminary data.</text>
</comment>
<dbReference type="PANTHER" id="PTHR47381">
    <property type="entry name" value="ALPHA/BETA-HYDROLASES SUPERFAMILY PROTEIN"/>
    <property type="match status" value="1"/>
</dbReference>
<dbReference type="Gene3D" id="3.40.50.1820">
    <property type="entry name" value="alpha/beta hydrolase"/>
    <property type="match status" value="1"/>
</dbReference>
<evidence type="ECO:0000313" key="2">
    <source>
        <dbReference type="Proteomes" id="UP001147746"/>
    </source>
</evidence>
<dbReference type="GO" id="GO:0016787">
    <property type="term" value="F:hydrolase activity"/>
    <property type="evidence" value="ECO:0007669"/>
    <property type="project" value="UniProtKB-KW"/>
</dbReference>
<gene>
    <name evidence="1" type="ORF">N7476_004730</name>
</gene>
<dbReference type="PANTHER" id="PTHR47381:SF3">
    <property type="entry name" value="ALPHA_BETA-HYDROLASES SUPERFAMILY PROTEIN"/>
    <property type="match status" value="1"/>
</dbReference>